<evidence type="ECO:0000313" key="3">
    <source>
        <dbReference type="Proteomes" id="UP001189429"/>
    </source>
</evidence>
<name>A0ABN9VSP1_9DINO</name>
<feature type="compositionally biased region" description="Basic and acidic residues" evidence="1">
    <location>
        <begin position="14"/>
        <end position="26"/>
    </location>
</feature>
<dbReference type="InterPro" id="IPR012469">
    <property type="entry name" value="DUF1688"/>
</dbReference>
<evidence type="ECO:0000313" key="2">
    <source>
        <dbReference type="EMBL" id="CAK0875327.1"/>
    </source>
</evidence>
<feature type="region of interest" description="Disordered" evidence="1">
    <location>
        <begin position="1"/>
        <end position="40"/>
    </location>
</feature>
<sequence>GPVVAVAGSQRQHAAGDRVARADGRTYRPPRRGRLRRKMGVSAEQLPLASVLEGGTWQAGRELAKAKRADGSPPVSIRTAPSSEEGLRGAFSSPYSSSFSLCRPCHPPSVGRWVRVRISLASGGAKFQSSLDSSCSAARLPLAGRPEVRGACKPRPMGASLFERGERGCEDFGPAPAAF</sequence>
<dbReference type="EMBL" id="CAUYUJ010017504">
    <property type="protein sequence ID" value="CAK0875327.1"/>
    <property type="molecule type" value="Genomic_DNA"/>
</dbReference>
<feature type="region of interest" description="Disordered" evidence="1">
    <location>
        <begin position="66"/>
        <end position="89"/>
    </location>
</feature>
<dbReference type="Pfam" id="PF07958">
    <property type="entry name" value="DUF1688"/>
    <property type="match status" value="1"/>
</dbReference>
<dbReference type="Proteomes" id="UP001189429">
    <property type="component" value="Unassembled WGS sequence"/>
</dbReference>
<keyword evidence="3" id="KW-1185">Reference proteome</keyword>
<organism evidence="2 3">
    <name type="scientific">Prorocentrum cordatum</name>
    <dbReference type="NCBI Taxonomy" id="2364126"/>
    <lineage>
        <taxon>Eukaryota</taxon>
        <taxon>Sar</taxon>
        <taxon>Alveolata</taxon>
        <taxon>Dinophyceae</taxon>
        <taxon>Prorocentrales</taxon>
        <taxon>Prorocentraceae</taxon>
        <taxon>Prorocentrum</taxon>
    </lineage>
</organism>
<proteinExistence type="predicted"/>
<gene>
    <name evidence="2" type="ORF">PCOR1329_LOCUS60022</name>
</gene>
<comment type="caution">
    <text evidence="2">The sequence shown here is derived from an EMBL/GenBank/DDBJ whole genome shotgun (WGS) entry which is preliminary data.</text>
</comment>
<reference evidence="2" key="1">
    <citation type="submission" date="2023-10" db="EMBL/GenBank/DDBJ databases">
        <authorList>
            <person name="Chen Y."/>
            <person name="Shah S."/>
            <person name="Dougan E. K."/>
            <person name="Thang M."/>
            <person name="Chan C."/>
        </authorList>
    </citation>
    <scope>NUCLEOTIDE SEQUENCE [LARGE SCALE GENOMIC DNA]</scope>
</reference>
<feature type="non-terminal residue" evidence="2">
    <location>
        <position position="1"/>
    </location>
</feature>
<protein>
    <submittedName>
        <fullName evidence="2">Uncharacterized protein</fullName>
    </submittedName>
</protein>
<accession>A0ABN9VSP1</accession>
<feature type="compositionally biased region" description="Basic residues" evidence="1">
    <location>
        <begin position="28"/>
        <end position="39"/>
    </location>
</feature>
<evidence type="ECO:0000256" key="1">
    <source>
        <dbReference type="SAM" id="MobiDB-lite"/>
    </source>
</evidence>